<feature type="transmembrane region" description="Helical" evidence="2">
    <location>
        <begin position="86"/>
        <end position="106"/>
    </location>
</feature>
<accession>A0A8S0WS43</accession>
<reference evidence="3 4" key="1">
    <citation type="submission" date="2020-01" db="EMBL/GenBank/DDBJ databases">
        <authorList>
            <person name="Gupta K D."/>
        </authorList>
    </citation>
    <scope>NUCLEOTIDE SEQUENCE [LARGE SCALE GENOMIC DNA]</scope>
</reference>
<name>A0A8S0WS43_CYCAE</name>
<sequence length="209" mass="24143">MKVWKDEGDVAENSAGRSDEERRTNLRMTRTQHITCARKLPPPRLPPLMQLFDGPILFYLRPAYRSQCLIRYPLSAIDFSLQRQVFYCYIIGLPCVLSACLLSYYLRSPSFSFLPAFDSLTRHLPAALTHVPHITQYPTCSCYPPYTFHIPCFLSKIMQKSSISLNLLSLRTRTSFTIVSLSLTSSIHRMHDLVFIVLRGQVQVYLYKE</sequence>
<evidence type="ECO:0000256" key="1">
    <source>
        <dbReference type="SAM" id="MobiDB-lite"/>
    </source>
</evidence>
<dbReference type="Proteomes" id="UP000467700">
    <property type="component" value="Unassembled WGS sequence"/>
</dbReference>
<keyword evidence="2" id="KW-1133">Transmembrane helix</keyword>
<gene>
    <name evidence="3" type="ORF">AAE3_LOCUS11980</name>
</gene>
<evidence type="ECO:0000256" key="2">
    <source>
        <dbReference type="SAM" id="Phobius"/>
    </source>
</evidence>
<protein>
    <submittedName>
        <fullName evidence="3">Uncharacterized protein</fullName>
    </submittedName>
</protein>
<keyword evidence="2" id="KW-0812">Transmembrane</keyword>
<proteinExistence type="predicted"/>
<evidence type="ECO:0000313" key="3">
    <source>
        <dbReference type="EMBL" id="CAA7269477.1"/>
    </source>
</evidence>
<dbReference type="AlphaFoldDB" id="A0A8S0WS43"/>
<keyword evidence="4" id="KW-1185">Reference proteome</keyword>
<comment type="caution">
    <text evidence="3">The sequence shown here is derived from an EMBL/GenBank/DDBJ whole genome shotgun (WGS) entry which is preliminary data.</text>
</comment>
<organism evidence="3 4">
    <name type="scientific">Cyclocybe aegerita</name>
    <name type="common">Black poplar mushroom</name>
    <name type="synonym">Agrocybe aegerita</name>
    <dbReference type="NCBI Taxonomy" id="1973307"/>
    <lineage>
        <taxon>Eukaryota</taxon>
        <taxon>Fungi</taxon>
        <taxon>Dikarya</taxon>
        <taxon>Basidiomycota</taxon>
        <taxon>Agaricomycotina</taxon>
        <taxon>Agaricomycetes</taxon>
        <taxon>Agaricomycetidae</taxon>
        <taxon>Agaricales</taxon>
        <taxon>Agaricineae</taxon>
        <taxon>Bolbitiaceae</taxon>
        <taxon>Cyclocybe</taxon>
    </lineage>
</organism>
<feature type="region of interest" description="Disordered" evidence="1">
    <location>
        <begin position="1"/>
        <end position="22"/>
    </location>
</feature>
<keyword evidence="2" id="KW-0472">Membrane</keyword>
<evidence type="ECO:0000313" key="4">
    <source>
        <dbReference type="Proteomes" id="UP000467700"/>
    </source>
</evidence>
<dbReference type="EMBL" id="CACVBS010000079">
    <property type="protein sequence ID" value="CAA7269477.1"/>
    <property type="molecule type" value="Genomic_DNA"/>
</dbReference>